<dbReference type="GO" id="GO:0004674">
    <property type="term" value="F:protein serine/threonine kinase activity"/>
    <property type="evidence" value="ECO:0007669"/>
    <property type="project" value="InterPro"/>
</dbReference>
<evidence type="ECO:0000256" key="5">
    <source>
        <dbReference type="PROSITE-ProRule" id="PRU10141"/>
    </source>
</evidence>
<feature type="compositionally biased region" description="Basic and acidic residues" evidence="6">
    <location>
        <begin position="333"/>
        <end position="384"/>
    </location>
</feature>
<dbReference type="InterPro" id="IPR045269">
    <property type="entry name" value="Atg1-like"/>
</dbReference>
<organism evidence="8 9">
    <name type="scientific">Pseudocohnilembus persalinus</name>
    <name type="common">Ciliate</name>
    <dbReference type="NCBI Taxonomy" id="266149"/>
    <lineage>
        <taxon>Eukaryota</taxon>
        <taxon>Sar</taxon>
        <taxon>Alveolata</taxon>
        <taxon>Ciliophora</taxon>
        <taxon>Intramacronucleata</taxon>
        <taxon>Oligohymenophorea</taxon>
        <taxon>Scuticociliatia</taxon>
        <taxon>Philasterida</taxon>
        <taxon>Pseudocohnilembidae</taxon>
        <taxon>Pseudocohnilembus</taxon>
    </lineage>
</organism>
<dbReference type="SUPFAM" id="SSF56112">
    <property type="entry name" value="Protein kinase-like (PK-like)"/>
    <property type="match status" value="1"/>
</dbReference>
<feature type="compositionally biased region" description="Polar residues" evidence="6">
    <location>
        <begin position="511"/>
        <end position="525"/>
    </location>
</feature>
<dbReference type="PANTHER" id="PTHR24348:SF22">
    <property type="entry name" value="NON-SPECIFIC SERINE_THREONINE PROTEIN KINASE"/>
    <property type="match status" value="1"/>
</dbReference>
<dbReference type="OrthoDB" id="312599at2759"/>
<evidence type="ECO:0000256" key="6">
    <source>
        <dbReference type="SAM" id="MobiDB-lite"/>
    </source>
</evidence>
<feature type="compositionally biased region" description="Low complexity" evidence="6">
    <location>
        <begin position="622"/>
        <end position="644"/>
    </location>
</feature>
<reference evidence="8 9" key="1">
    <citation type="journal article" date="2015" name="Sci. Rep.">
        <title>Genome of the facultative scuticociliatosis pathogen Pseudocohnilembus persalinus provides insight into its virulence through horizontal gene transfer.</title>
        <authorList>
            <person name="Xiong J."/>
            <person name="Wang G."/>
            <person name="Cheng J."/>
            <person name="Tian M."/>
            <person name="Pan X."/>
            <person name="Warren A."/>
            <person name="Jiang C."/>
            <person name="Yuan D."/>
            <person name="Miao W."/>
        </authorList>
    </citation>
    <scope>NUCLEOTIDE SEQUENCE [LARGE SCALE GENOMIC DNA]</scope>
    <source>
        <strain evidence="8">36N120E</strain>
    </source>
</reference>
<dbReference type="FunFam" id="1.10.510.10:FF:000771">
    <property type="entry name" value="Uncharacterized protein"/>
    <property type="match status" value="1"/>
</dbReference>
<feature type="region of interest" description="Disordered" evidence="6">
    <location>
        <begin position="622"/>
        <end position="664"/>
    </location>
</feature>
<dbReference type="GO" id="GO:0005524">
    <property type="term" value="F:ATP binding"/>
    <property type="evidence" value="ECO:0007669"/>
    <property type="project" value="UniProtKB-UniRule"/>
</dbReference>
<comment type="caution">
    <text evidence="8">The sequence shown here is derived from an EMBL/GenBank/DDBJ whole genome shotgun (WGS) entry which is preliminary data.</text>
</comment>
<dbReference type="PROSITE" id="PS50011">
    <property type="entry name" value="PROTEIN_KINASE_DOM"/>
    <property type="match status" value="1"/>
</dbReference>
<dbReference type="OMA" id="QREEDCW"/>
<dbReference type="GO" id="GO:0010506">
    <property type="term" value="P:regulation of autophagy"/>
    <property type="evidence" value="ECO:0007669"/>
    <property type="project" value="InterPro"/>
</dbReference>
<dbReference type="GO" id="GO:0000045">
    <property type="term" value="P:autophagosome assembly"/>
    <property type="evidence" value="ECO:0007669"/>
    <property type="project" value="TreeGrafter"/>
</dbReference>
<dbReference type="InParanoid" id="A0A0V0QGC6"/>
<evidence type="ECO:0000313" key="8">
    <source>
        <dbReference type="EMBL" id="KRX01178.1"/>
    </source>
</evidence>
<feature type="binding site" evidence="5">
    <location>
        <position position="103"/>
    </location>
    <ligand>
        <name>ATP</name>
        <dbReference type="ChEBI" id="CHEBI:30616"/>
    </ligand>
</feature>
<dbReference type="GO" id="GO:0005776">
    <property type="term" value="C:autophagosome"/>
    <property type="evidence" value="ECO:0007669"/>
    <property type="project" value="TreeGrafter"/>
</dbReference>
<dbReference type="InterPro" id="IPR008271">
    <property type="entry name" value="Ser/Thr_kinase_AS"/>
</dbReference>
<dbReference type="GO" id="GO:0005829">
    <property type="term" value="C:cytosol"/>
    <property type="evidence" value="ECO:0007669"/>
    <property type="project" value="TreeGrafter"/>
</dbReference>
<evidence type="ECO:0000256" key="1">
    <source>
        <dbReference type="ARBA" id="ARBA00022679"/>
    </source>
</evidence>
<accession>A0A0V0QGC6</accession>
<dbReference type="Proteomes" id="UP000054937">
    <property type="component" value="Unassembled WGS sequence"/>
</dbReference>
<keyword evidence="9" id="KW-1185">Reference proteome</keyword>
<dbReference type="AlphaFoldDB" id="A0A0V0QGC6"/>
<feature type="region of interest" description="Disordered" evidence="6">
    <location>
        <begin position="563"/>
        <end position="583"/>
    </location>
</feature>
<name>A0A0V0QGC6_PSEPJ</name>
<feature type="compositionally biased region" description="Basic and acidic residues" evidence="6">
    <location>
        <begin position="647"/>
        <end position="662"/>
    </location>
</feature>
<feature type="compositionally biased region" description="Low complexity" evidence="6">
    <location>
        <begin position="40"/>
        <end position="56"/>
    </location>
</feature>
<evidence type="ECO:0000256" key="4">
    <source>
        <dbReference type="ARBA" id="ARBA00022840"/>
    </source>
</evidence>
<dbReference type="Pfam" id="PF00069">
    <property type="entry name" value="Pkinase"/>
    <property type="match status" value="1"/>
</dbReference>
<protein>
    <submittedName>
        <fullName evidence="8">Protein kinase-like domain</fullName>
    </submittedName>
</protein>
<feature type="region of interest" description="Disordered" evidence="6">
    <location>
        <begin position="31"/>
        <end position="60"/>
    </location>
</feature>
<feature type="domain" description="Protein kinase" evidence="7">
    <location>
        <begin position="74"/>
        <end position="327"/>
    </location>
</feature>
<dbReference type="GO" id="GO:0000407">
    <property type="term" value="C:phagophore assembly site"/>
    <property type="evidence" value="ECO:0007669"/>
    <property type="project" value="TreeGrafter"/>
</dbReference>
<dbReference type="PROSITE" id="PS00107">
    <property type="entry name" value="PROTEIN_KINASE_ATP"/>
    <property type="match status" value="1"/>
</dbReference>
<keyword evidence="4 5" id="KW-0067">ATP-binding</keyword>
<keyword evidence="2 5" id="KW-0547">Nucleotide-binding</keyword>
<feature type="region of interest" description="Disordered" evidence="6">
    <location>
        <begin position="501"/>
        <end position="525"/>
    </location>
</feature>
<dbReference type="InterPro" id="IPR011009">
    <property type="entry name" value="Kinase-like_dom_sf"/>
</dbReference>
<dbReference type="Gene3D" id="1.10.510.10">
    <property type="entry name" value="Transferase(Phosphotransferase) domain 1"/>
    <property type="match status" value="1"/>
</dbReference>
<dbReference type="PROSITE" id="PS00108">
    <property type="entry name" value="PROTEIN_KINASE_ST"/>
    <property type="match status" value="1"/>
</dbReference>
<dbReference type="PANTHER" id="PTHR24348">
    <property type="entry name" value="SERINE/THREONINE-PROTEIN KINASE UNC-51-RELATED"/>
    <property type="match status" value="1"/>
</dbReference>
<feature type="compositionally biased region" description="Low complexity" evidence="6">
    <location>
        <begin position="385"/>
        <end position="397"/>
    </location>
</feature>
<feature type="compositionally biased region" description="Low complexity" evidence="6">
    <location>
        <begin position="501"/>
        <end position="510"/>
    </location>
</feature>
<evidence type="ECO:0000313" key="9">
    <source>
        <dbReference type="Proteomes" id="UP000054937"/>
    </source>
</evidence>
<dbReference type="GO" id="GO:0016020">
    <property type="term" value="C:membrane"/>
    <property type="evidence" value="ECO:0007669"/>
    <property type="project" value="TreeGrafter"/>
</dbReference>
<keyword evidence="1" id="KW-0808">Transferase</keyword>
<dbReference type="InterPro" id="IPR000719">
    <property type="entry name" value="Prot_kinase_dom"/>
</dbReference>
<dbReference type="InterPro" id="IPR017441">
    <property type="entry name" value="Protein_kinase_ATP_BS"/>
</dbReference>
<proteinExistence type="predicted"/>
<gene>
    <name evidence="8" type="ORF">PPERSA_03682</name>
</gene>
<feature type="region of interest" description="Disordered" evidence="6">
    <location>
        <begin position="331"/>
        <end position="407"/>
    </location>
</feature>
<keyword evidence="3 8" id="KW-0418">Kinase</keyword>
<dbReference type="EMBL" id="LDAU01000175">
    <property type="protein sequence ID" value="KRX01178.1"/>
    <property type="molecule type" value="Genomic_DNA"/>
</dbReference>
<evidence type="ECO:0000256" key="2">
    <source>
        <dbReference type="ARBA" id="ARBA00022741"/>
    </source>
</evidence>
<dbReference type="SMART" id="SM00220">
    <property type="entry name" value="S_TKc"/>
    <property type="match status" value="1"/>
</dbReference>
<sequence>MQIQTVPKNQHHPQIGGQVQNIQHVSKNHIYQAQHHQQHQQHQQQQPQQQQPQQQQKGGQTMLVPRKVIEHYSYNMTEVIGKGYSSNVFKGKDDNTGDLVAVKVIDMKKITNEVQKFLLQNEIDIIKKLKNYNLLETKDVYQTQNNTYIITELCNHGDLKELLSKYGRLSENAALKILRHILNGMRELIRQNIIHRDIKPANILLKEGVPKIADFGFSQDITAPPCKFYYNVGTPMYMCPQALKKNQYSYKSDIWSIGVMYYELIYGVTPWTASTEQELAHKITYTPVTFPKQPHVSDLSKDFIKQCLHVDEKLRLGPEGLDTHPLIQQQVQKEIKQKQKQEHEKKQREKEQQEKEQQRQIQEKQQKARDNEREKERVKEERIKQQQQHYKQQLEQQIGKTPSAPQEQKMGIQTPINLQQHNKSDKNAREVEHGIKKMQIAEHNGYEASNTNYSKQQSQQLPEYQNKITNQSFQQQQQDSNQMEIGTGKENQYGIYQYQYQKQQSQQSQQPIKHSNQNGSNNVNLIYGQSQNQNQNQRTNQNDIQHQYQPVSNNAQLNYSNKQEIQEQKGDIQASGHSNNAYNHDSYQKQQYKNTYHQRYQPNNKPEVLQPSAVNNKQENYYQQQQNLQQQSQKSSQPSQQHSYKLTHHENSEKTVSKELHRGQSLQEDGQYAEQYMQNDMIILAQINFCRFLIRLQKLTQNYSNLETPFLKERMIFLILKNVMAKIGKLKEMCDRKQNLFYLSNFQSYIQNESFKKFILVINEYYTKYTMIFNEQEEKMFSNLQTKEELKADQKFAVIFDRHFQDNEDFYSTLQYFLKYTVNELNHLIKQRLEGVGEELPSSLEGSIILLDYLVTYFQLSQLIMEKFTDFQFFAQASKIEQIAEGRPVRLTKSHFAQIRNKIYSLEIWF</sequence>
<evidence type="ECO:0000259" key="7">
    <source>
        <dbReference type="PROSITE" id="PS50011"/>
    </source>
</evidence>
<evidence type="ECO:0000256" key="3">
    <source>
        <dbReference type="ARBA" id="ARBA00022777"/>
    </source>
</evidence>